<dbReference type="GeneID" id="31080110"/>
<keyword evidence="9 18" id="KW-0999">Mitochondrion inner membrane</keyword>
<protein>
    <recommendedName>
        <fullName evidence="4 18">Cytochrome c oxidase subunit 2</fullName>
    </recommendedName>
</protein>
<evidence type="ECO:0000256" key="1">
    <source>
        <dbReference type="ARBA" id="ARBA00004448"/>
    </source>
</evidence>
<evidence type="ECO:0000256" key="7">
    <source>
        <dbReference type="ARBA" id="ARBA00022692"/>
    </source>
</evidence>
<keyword evidence="7 18" id="KW-0812">Transmembrane</keyword>
<evidence type="ECO:0000313" key="22">
    <source>
        <dbReference type="EMBL" id="AOT84248.1"/>
    </source>
</evidence>
<evidence type="ECO:0000256" key="15">
    <source>
        <dbReference type="ARBA" id="ARBA00023128"/>
    </source>
</evidence>
<keyword evidence="11" id="KW-1278">Translocase</keyword>
<evidence type="ECO:0000256" key="19">
    <source>
        <dbReference type="SAM" id="Phobius"/>
    </source>
</evidence>
<dbReference type="InterPro" id="IPR002429">
    <property type="entry name" value="CcO_II-like_C"/>
</dbReference>
<keyword evidence="13 19" id="KW-1133">Transmembrane helix</keyword>
<dbReference type="AlphaFoldDB" id="A0A1P8C767"/>
<keyword evidence="5 18" id="KW-0813">Transport</keyword>
<dbReference type="GO" id="GO:0005743">
    <property type="term" value="C:mitochondrial inner membrane"/>
    <property type="evidence" value="ECO:0007669"/>
    <property type="project" value="UniProtKB-SubCell"/>
</dbReference>
<dbReference type="PROSITE" id="PS00078">
    <property type="entry name" value="COX2"/>
    <property type="match status" value="1"/>
</dbReference>
<evidence type="ECO:0000256" key="10">
    <source>
        <dbReference type="ARBA" id="ARBA00022842"/>
    </source>
</evidence>
<evidence type="ECO:0000259" key="21">
    <source>
        <dbReference type="PROSITE" id="PS50999"/>
    </source>
</evidence>
<evidence type="ECO:0000256" key="16">
    <source>
        <dbReference type="ARBA" id="ARBA00023136"/>
    </source>
</evidence>
<dbReference type="SUPFAM" id="SSF49503">
    <property type="entry name" value="Cupredoxins"/>
    <property type="match status" value="1"/>
</dbReference>
<evidence type="ECO:0000256" key="9">
    <source>
        <dbReference type="ARBA" id="ARBA00022792"/>
    </source>
</evidence>
<dbReference type="GO" id="GO:0005507">
    <property type="term" value="F:copper ion binding"/>
    <property type="evidence" value="ECO:0007669"/>
    <property type="project" value="InterPro"/>
</dbReference>
<comment type="subcellular location">
    <subcellularLocation>
        <location evidence="1 18">Mitochondrion inner membrane</location>
        <topology evidence="1 18">Multi-pass membrane protein</topology>
    </subcellularLocation>
</comment>
<dbReference type="InterPro" id="IPR036257">
    <property type="entry name" value="Cyt_c_oxidase_su2_TM_sf"/>
</dbReference>
<dbReference type="InterPro" id="IPR045187">
    <property type="entry name" value="CcO_II"/>
</dbReference>
<dbReference type="RefSeq" id="YP_009346437.1">
    <property type="nucleotide sequence ID" value="NC_033868.1"/>
</dbReference>
<evidence type="ECO:0000256" key="5">
    <source>
        <dbReference type="ARBA" id="ARBA00022448"/>
    </source>
</evidence>
<feature type="domain" description="Cytochrome oxidase subunit II transmembrane region profile" evidence="21">
    <location>
        <begin position="2"/>
        <end position="91"/>
    </location>
</feature>
<comment type="function">
    <text evidence="18">Component of the cytochrome c oxidase, the last enzyme in the mitochondrial electron transport chain which drives oxidative phosphorylation. The respiratory chain contains 3 multisubunit complexes succinate dehydrogenase (complex II, CII), ubiquinol-cytochrome c oxidoreductase (cytochrome b-c1 complex, complex III, CIII) and cytochrome c oxidase (complex IV, CIV), that cooperate to transfer electrons derived from NADH and succinate to molecular oxygen, creating an electrochemical gradient over the inner membrane that drives transmembrane transport and the ATP synthase. Cytochrome c oxidase is the component of the respiratory chain that catalyzes the reduction of oxygen to water. Electrons originating from reduced cytochrome c in the intermembrane space (IMS) are transferred via the dinuclear copper A center (CU(A)) of subunit 2 and heme A of subunit 1 to the active site in subunit 1, a binuclear center (BNC) formed by heme A3 and copper B (CU(B)). The BNC reduces molecular oxygen to 2 water molecules using 4 electrons from cytochrome c in the IMS and 4 protons from the mitochondrial matrix.</text>
</comment>
<dbReference type="CTD" id="4513"/>
<feature type="domain" description="Cytochrome oxidase subunit II copper A binding" evidence="20">
    <location>
        <begin position="93"/>
        <end position="207"/>
    </location>
</feature>
<evidence type="ECO:0000256" key="8">
    <source>
        <dbReference type="ARBA" id="ARBA00022723"/>
    </source>
</evidence>
<keyword evidence="10" id="KW-0460">Magnesium</keyword>
<dbReference type="PANTHER" id="PTHR22888">
    <property type="entry name" value="CYTOCHROME C OXIDASE, SUBUNIT II"/>
    <property type="match status" value="1"/>
</dbReference>
<evidence type="ECO:0000256" key="13">
    <source>
        <dbReference type="ARBA" id="ARBA00022989"/>
    </source>
</evidence>
<feature type="transmembrane region" description="Helical" evidence="19">
    <location>
        <begin position="27"/>
        <end position="47"/>
    </location>
</feature>
<dbReference type="Pfam" id="PF00116">
    <property type="entry name" value="COX2"/>
    <property type="match status" value="1"/>
</dbReference>
<organism evidence="22">
    <name type="scientific">Paralongidorus litoralis</name>
    <dbReference type="NCBI Taxonomy" id="474435"/>
    <lineage>
        <taxon>Eukaryota</taxon>
        <taxon>Metazoa</taxon>
        <taxon>Ecdysozoa</taxon>
        <taxon>Nematoda</taxon>
        <taxon>Enoplea</taxon>
        <taxon>Dorylaimia</taxon>
        <taxon>Dorylaimida</taxon>
        <taxon>Dorylaimina</taxon>
        <taxon>Longidoroidea</taxon>
        <taxon>Longidoridae</taxon>
        <taxon>Paralongidorus</taxon>
    </lineage>
</organism>
<feature type="transmembrane region" description="Helical" evidence="19">
    <location>
        <begin position="67"/>
        <end position="85"/>
    </location>
</feature>
<name>A0A1P8C767_9BILA</name>
<dbReference type="EMBL" id="KU746819">
    <property type="protein sequence ID" value="AOT84248.1"/>
    <property type="molecule type" value="Genomic_DNA"/>
</dbReference>
<evidence type="ECO:0000256" key="17">
    <source>
        <dbReference type="ARBA" id="ARBA00049512"/>
    </source>
</evidence>
<keyword evidence="8 18" id="KW-0479">Metal-binding</keyword>
<dbReference type="PROSITE" id="PS50857">
    <property type="entry name" value="COX2_CUA"/>
    <property type="match status" value="1"/>
</dbReference>
<comment type="cofactor">
    <cofactor evidence="18">
        <name>Cu cation</name>
        <dbReference type="ChEBI" id="CHEBI:23378"/>
    </cofactor>
    <text evidence="18">Binds a copper A center.</text>
</comment>
<reference evidence="22" key="1">
    <citation type="journal article" date="2017" name="Sci. Rep.">
        <title>Mitochondrial genome diversity in dagger and needle nematodes (Nematoda: Longidoridae).</title>
        <authorList>
            <person name="Palomares-Rius J.E."/>
            <person name="Cantalapiedra-Navarrete C."/>
            <person name="Archidona-Yuste A."/>
            <person name="Blok V.C."/>
            <person name="Castillo P."/>
        </authorList>
    </citation>
    <scope>NUCLEOTIDE SEQUENCE</scope>
    <source>
        <strain evidence="22">E87</strain>
    </source>
</reference>
<dbReference type="Gene3D" id="2.60.40.420">
    <property type="entry name" value="Cupredoxins - blue copper proteins"/>
    <property type="match status" value="1"/>
</dbReference>
<dbReference type="PANTHER" id="PTHR22888:SF9">
    <property type="entry name" value="CYTOCHROME C OXIDASE SUBUNIT 2"/>
    <property type="match status" value="1"/>
</dbReference>
<evidence type="ECO:0000256" key="6">
    <source>
        <dbReference type="ARBA" id="ARBA00022660"/>
    </source>
</evidence>
<dbReference type="Gene3D" id="1.10.287.90">
    <property type="match status" value="1"/>
</dbReference>
<keyword evidence="6 18" id="KW-0679">Respiratory chain</keyword>
<dbReference type="GO" id="GO:0042773">
    <property type="term" value="P:ATP synthesis coupled electron transport"/>
    <property type="evidence" value="ECO:0007669"/>
    <property type="project" value="TreeGrafter"/>
</dbReference>
<dbReference type="PRINTS" id="PR01166">
    <property type="entry name" value="CYCOXIDASEII"/>
</dbReference>
<evidence type="ECO:0000256" key="11">
    <source>
        <dbReference type="ARBA" id="ARBA00022967"/>
    </source>
</evidence>
<proteinExistence type="inferred from homology"/>
<gene>
    <name evidence="22" type="primary">COX2</name>
</gene>
<evidence type="ECO:0000256" key="12">
    <source>
        <dbReference type="ARBA" id="ARBA00022982"/>
    </source>
</evidence>
<comment type="similarity">
    <text evidence="2 18">Belongs to the cytochrome c oxidase subunit 2 family.</text>
</comment>
<evidence type="ECO:0000256" key="18">
    <source>
        <dbReference type="RuleBase" id="RU000457"/>
    </source>
</evidence>
<keyword evidence="12 18" id="KW-0249">Electron transport</keyword>
<geneLocation type="mitochondrion" evidence="22"/>
<dbReference type="InterPro" id="IPR008972">
    <property type="entry name" value="Cupredoxin"/>
</dbReference>
<dbReference type="Pfam" id="PF02790">
    <property type="entry name" value="COX2_TM"/>
    <property type="match status" value="1"/>
</dbReference>
<dbReference type="PROSITE" id="PS50999">
    <property type="entry name" value="COX2_TM"/>
    <property type="match status" value="1"/>
</dbReference>
<comment type="catalytic activity">
    <reaction evidence="17">
        <text>4 Fe(II)-[cytochrome c] + O2 + 8 H(+)(in) = 4 Fe(III)-[cytochrome c] + 2 H2O + 4 H(+)(out)</text>
        <dbReference type="Rhea" id="RHEA:11436"/>
        <dbReference type="Rhea" id="RHEA-COMP:10350"/>
        <dbReference type="Rhea" id="RHEA-COMP:14399"/>
        <dbReference type="ChEBI" id="CHEBI:15377"/>
        <dbReference type="ChEBI" id="CHEBI:15378"/>
        <dbReference type="ChEBI" id="CHEBI:15379"/>
        <dbReference type="ChEBI" id="CHEBI:29033"/>
        <dbReference type="ChEBI" id="CHEBI:29034"/>
        <dbReference type="EC" id="7.1.1.9"/>
    </reaction>
    <physiologicalReaction direction="left-to-right" evidence="17">
        <dbReference type="Rhea" id="RHEA:11437"/>
    </physiologicalReaction>
</comment>
<evidence type="ECO:0000256" key="14">
    <source>
        <dbReference type="ARBA" id="ARBA00023008"/>
    </source>
</evidence>
<evidence type="ECO:0000256" key="4">
    <source>
        <dbReference type="ARBA" id="ARBA00015946"/>
    </source>
</evidence>
<keyword evidence="15 18" id="KW-0496">Mitochondrion</keyword>
<dbReference type="SUPFAM" id="SSF81464">
    <property type="entry name" value="Cytochrome c oxidase subunit II-like, transmembrane region"/>
    <property type="match status" value="1"/>
</dbReference>
<comment type="subunit">
    <text evidence="3">Component of the cytochrome c oxidase (complex IV, CIV), a multisubunit enzyme composed of a catalytic core of 3 subunits and several supernumerary subunits. The complex exists as a monomer or a dimer and forms supercomplexes (SCs) in the inner mitochondrial membrane with ubiquinol-cytochrome c oxidoreductase (cytochrome b-c1 complex, complex III, CIII).</text>
</comment>
<keyword evidence="14 18" id="KW-0186">Copper</keyword>
<evidence type="ECO:0000259" key="20">
    <source>
        <dbReference type="PROSITE" id="PS50857"/>
    </source>
</evidence>
<sequence length="207" mass="22977">MAMWGVKLSFQNMLNYNSSMLEGLHDLVMVWLTVILLVVVVVTYGVLAGPMSKLVLDSSFLEQVWTTLPMMVLFSIAWPSIYLLCKQDSFKDFSLTDFKITSNQWNWMSESMEEESDHLLDVEDIAFLESFETPVTMPSSTTCRIVLTSTDVLHSLGMPSLGLKLDSIPGRLNSTVLSMTSIGVSNGSCYELCGSGHSAMPISFFVT</sequence>
<dbReference type="InterPro" id="IPR011759">
    <property type="entry name" value="Cyt_c_oxidase_su2_TM_dom"/>
</dbReference>
<dbReference type="InterPro" id="IPR001505">
    <property type="entry name" value="Copper_CuA"/>
</dbReference>
<evidence type="ECO:0000256" key="3">
    <source>
        <dbReference type="ARBA" id="ARBA00011164"/>
    </source>
</evidence>
<keyword evidence="16 18" id="KW-0472">Membrane</keyword>
<evidence type="ECO:0000256" key="2">
    <source>
        <dbReference type="ARBA" id="ARBA00007866"/>
    </source>
</evidence>
<dbReference type="GO" id="GO:0004129">
    <property type="term" value="F:cytochrome-c oxidase activity"/>
    <property type="evidence" value="ECO:0007669"/>
    <property type="project" value="UniProtKB-EC"/>
</dbReference>
<accession>A0A1P8C767</accession>